<protein>
    <submittedName>
        <fullName evidence="1">Uncharacterized protein</fullName>
    </submittedName>
</protein>
<dbReference type="AlphaFoldDB" id="A0A3B0MKG5"/>
<proteinExistence type="predicted"/>
<name>A0A3B0MKG5_9GAMM</name>
<accession>A0A3B0MKG5</accession>
<evidence type="ECO:0000313" key="1">
    <source>
        <dbReference type="EMBL" id="SSW96529.1"/>
    </source>
</evidence>
<organism evidence="1">
    <name type="scientific">Arsenophonus endosymbiont of Trialeurodes vaporariorum</name>
    <dbReference type="NCBI Taxonomy" id="235567"/>
    <lineage>
        <taxon>Bacteria</taxon>
        <taxon>Pseudomonadati</taxon>
        <taxon>Pseudomonadota</taxon>
        <taxon>Gammaproteobacteria</taxon>
        <taxon>Enterobacterales</taxon>
        <taxon>Morganellaceae</taxon>
        <taxon>Arsenophonus</taxon>
    </lineage>
</organism>
<dbReference type="EMBL" id="UFQR01000019">
    <property type="protein sequence ID" value="SSW96529.1"/>
    <property type="molecule type" value="Genomic_DNA"/>
</dbReference>
<reference evidence="1" key="1">
    <citation type="submission" date="2018-04" db="EMBL/GenBank/DDBJ databases">
        <authorList>
            <person name="Go L.Y."/>
            <person name="Mitchell J.A."/>
        </authorList>
    </citation>
    <scope>NUCLEOTIDE SEQUENCE</scope>
    <source>
        <strain evidence="1">ARTV</strain>
    </source>
</reference>
<sequence>MEGKAAEVLRVWVSYVEMGVFIRLVWWEGNKKPSGEGWAGELCG</sequence>
<gene>
    <name evidence="1" type="ORF">ARTV_2987</name>
</gene>